<comment type="caution">
    <text evidence="2">The sequence shown here is derived from an EMBL/GenBank/DDBJ whole genome shotgun (WGS) entry which is preliminary data.</text>
</comment>
<evidence type="ECO:0000313" key="3">
    <source>
        <dbReference type="Proteomes" id="UP000198287"/>
    </source>
</evidence>
<feature type="region of interest" description="Disordered" evidence="1">
    <location>
        <begin position="253"/>
        <end position="278"/>
    </location>
</feature>
<reference evidence="2 3" key="1">
    <citation type="submission" date="2015-12" db="EMBL/GenBank/DDBJ databases">
        <title>The genome of Folsomia candida.</title>
        <authorList>
            <person name="Faddeeva A."/>
            <person name="Derks M.F."/>
            <person name="Anvar Y."/>
            <person name="Smit S."/>
            <person name="Van Straalen N."/>
            <person name="Roelofs D."/>
        </authorList>
    </citation>
    <scope>NUCLEOTIDE SEQUENCE [LARGE SCALE GENOMIC DNA]</scope>
    <source>
        <strain evidence="2 3">VU population</strain>
        <tissue evidence="2">Whole body</tissue>
    </source>
</reference>
<evidence type="ECO:0000256" key="1">
    <source>
        <dbReference type="SAM" id="MobiDB-lite"/>
    </source>
</evidence>
<name>A0A226DQZ2_FOLCA</name>
<proteinExistence type="predicted"/>
<organism evidence="2 3">
    <name type="scientific">Folsomia candida</name>
    <name type="common">Springtail</name>
    <dbReference type="NCBI Taxonomy" id="158441"/>
    <lineage>
        <taxon>Eukaryota</taxon>
        <taxon>Metazoa</taxon>
        <taxon>Ecdysozoa</taxon>
        <taxon>Arthropoda</taxon>
        <taxon>Hexapoda</taxon>
        <taxon>Collembola</taxon>
        <taxon>Entomobryomorpha</taxon>
        <taxon>Isotomoidea</taxon>
        <taxon>Isotomidae</taxon>
        <taxon>Proisotominae</taxon>
        <taxon>Folsomia</taxon>
    </lineage>
</organism>
<sequence>MAQRPEKIYTSKNWPKDRPSAASFHLRDAKLTFRNPGESIDFKFTMSETLPSGDSLKYQVTLLTRLVYGKSVVLDALIDNEDGKLFDRYGLHNLKELDFRRMIGIFYGYDMNYIQNADELWTLWGMGTLFEAESVEEFCYMKLAAPDLSLQVVYEAGTVYPDGSISDFIILENESTIDFQSADILSVPREGRHENEMEALGLGDRVVGRGRIPEKIYGKRRVITELLQLLDDILALPFTDDLIVATSEGQLQTITDPSGRSPANDDASGLAPILTKPR</sequence>
<protein>
    <submittedName>
        <fullName evidence="2">Uncharacterized protein</fullName>
    </submittedName>
</protein>
<evidence type="ECO:0000313" key="2">
    <source>
        <dbReference type="EMBL" id="OXA47619.1"/>
    </source>
</evidence>
<dbReference type="AlphaFoldDB" id="A0A226DQZ2"/>
<feature type="region of interest" description="Disordered" evidence="1">
    <location>
        <begin position="1"/>
        <end position="20"/>
    </location>
</feature>
<dbReference type="Proteomes" id="UP000198287">
    <property type="component" value="Unassembled WGS sequence"/>
</dbReference>
<keyword evidence="3" id="KW-1185">Reference proteome</keyword>
<gene>
    <name evidence="2" type="ORF">Fcan01_17878</name>
</gene>
<accession>A0A226DQZ2</accession>
<dbReference type="EMBL" id="LNIX01000013">
    <property type="protein sequence ID" value="OXA47619.1"/>
    <property type="molecule type" value="Genomic_DNA"/>
</dbReference>